<evidence type="ECO:0000256" key="1">
    <source>
        <dbReference type="SAM" id="SignalP"/>
    </source>
</evidence>
<feature type="chain" id="PRO_5032636703" description="PcF and SCR74-like cys-rich secreted peptide" evidence="1">
    <location>
        <begin position="24"/>
        <end position="83"/>
    </location>
</feature>
<accession>A0A833SC66</accession>
<comment type="caution">
    <text evidence="2">The sequence shown here is derived from an EMBL/GenBank/DDBJ whole genome shotgun (WGS) entry which is preliminary data.</text>
</comment>
<gene>
    <name evidence="2" type="ORF">GN244_ATG15746</name>
</gene>
<dbReference type="AlphaFoldDB" id="A0A833SC66"/>
<protein>
    <recommendedName>
        <fullName evidence="4">PcF and SCR74-like cys-rich secreted peptide</fullName>
    </recommendedName>
</protein>
<proteinExistence type="predicted"/>
<evidence type="ECO:0000313" key="2">
    <source>
        <dbReference type="EMBL" id="KAF4032342.1"/>
    </source>
</evidence>
<dbReference type="EMBL" id="WSZM01000494">
    <property type="protein sequence ID" value="KAF4032342.1"/>
    <property type="molecule type" value="Genomic_DNA"/>
</dbReference>
<organism evidence="2 3">
    <name type="scientific">Phytophthora infestans</name>
    <name type="common">Potato late blight agent</name>
    <name type="synonym">Botrytis infestans</name>
    <dbReference type="NCBI Taxonomy" id="4787"/>
    <lineage>
        <taxon>Eukaryota</taxon>
        <taxon>Sar</taxon>
        <taxon>Stramenopiles</taxon>
        <taxon>Oomycota</taxon>
        <taxon>Peronosporomycetes</taxon>
        <taxon>Peronosporales</taxon>
        <taxon>Peronosporaceae</taxon>
        <taxon>Phytophthora</taxon>
    </lineage>
</organism>
<dbReference type="Proteomes" id="UP000602510">
    <property type="component" value="Unassembled WGS sequence"/>
</dbReference>
<feature type="signal peptide" evidence="1">
    <location>
        <begin position="1"/>
        <end position="23"/>
    </location>
</feature>
<reference evidence="2" key="1">
    <citation type="submission" date="2020-04" db="EMBL/GenBank/DDBJ databases">
        <title>Hybrid Assembly of Korean Phytophthora infestans isolates.</title>
        <authorList>
            <person name="Prokchorchik M."/>
            <person name="Lee Y."/>
            <person name="Seo J."/>
            <person name="Cho J.-H."/>
            <person name="Park Y.-E."/>
            <person name="Jang D.-C."/>
            <person name="Im J.-S."/>
            <person name="Choi J.-G."/>
            <person name="Park H.-J."/>
            <person name="Lee G.-B."/>
            <person name="Lee Y.-G."/>
            <person name="Hong S.-Y."/>
            <person name="Cho K."/>
            <person name="Sohn K.H."/>
        </authorList>
    </citation>
    <scope>NUCLEOTIDE SEQUENCE</scope>
    <source>
        <strain evidence="2">KR_1_A1</strain>
    </source>
</reference>
<keyword evidence="3" id="KW-1185">Reference proteome</keyword>
<name>A0A833SC66_PHYIN</name>
<keyword evidence="1" id="KW-0732">Signal</keyword>
<evidence type="ECO:0008006" key="4">
    <source>
        <dbReference type="Google" id="ProtNLM"/>
    </source>
</evidence>
<sequence length="83" mass="8664">MNSTICFAVIFAAVATSFAPASAQQGRVCEPACGELNGEKNTWIATCCQQNGHTSENGFDQCCASSCSTESPCKYENLGGFPA</sequence>
<evidence type="ECO:0000313" key="3">
    <source>
        <dbReference type="Proteomes" id="UP000602510"/>
    </source>
</evidence>